<comment type="caution">
    <text evidence="3">The sequence shown here is derived from an EMBL/GenBank/DDBJ whole genome shotgun (WGS) entry which is preliminary data.</text>
</comment>
<reference evidence="3 4" key="1">
    <citation type="submission" date="2024-09" db="EMBL/GenBank/DDBJ databases">
        <title>Laminarin stimulates single cell rates of sulfate reduction while oxygen inhibits transcriptomic activity in coastal marine sediment.</title>
        <authorList>
            <person name="Lindsay M."/>
            <person name="Orcutt B."/>
            <person name="Emerson D."/>
            <person name="Stepanauskas R."/>
            <person name="D'Angelo T."/>
        </authorList>
    </citation>
    <scope>NUCLEOTIDE SEQUENCE [LARGE SCALE GENOMIC DNA]</scope>
    <source>
        <strain evidence="3">SAG AM-311-K15</strain>
    </source>
</reference>
<dbReference type="EMBL" id="JBHPBY010000211">
    <property type="protein sequence ID" value="MFC1851649.1"/>
    <property type="molecule type" value="Genomic_DNA"/>
</dbReference>
<dbReference type="Pfam" id="PF08275">
    <property type="entry name" value="DNAG_N"/>
    <property type="match status" value="1"/>
</dbReference>
<name>A0ABV6YZL9_UNCC1</name>
<feature type="compositionally biased region" description="Basic and acidic residues" evidence="1">
    <location>
        <begin position="262"/>
        <end position="271"/>
    </location>
</feature>
<dbReference type="Gene3D" id="3.90.980.10">
    <property type="entry name" value="DNA primase, catalytic core, N-terminal domain"/>
    <property type="match status" value="1"/>
</dbReference>
<evidence type="ECO:0000313" key="3">
    <source>
        <dbReference type="EMBL" id="MFC1851649.1"/>
    </source>
</evidence>
<dbReference type="CDD" id="cd03364">
    <property type="entry name" value="TOPRIM_DnaG_primases"/>
    <property type="match status" value="1"/>
</dbReference>
<evidence type="ECO:0000259" key="2">
    <source>
        <dbReference type="PROSITE" id="PS50880"/>
    </source>
</evidence>
<dbReference type="PANTHER" id="PTHR30313:SF2">
    <property type="entry name" value="DNA PRIMASE"/>
    <property type="match status" value="1"/>
</dbReference>
<sequence>MKETAAQDYLRKRGIYSAEVVKKFKIGFSNRSLAYIVPRTSELRQPLQELGIFNQQTGHEFFSGCVVIPIMDQDGIVTEMYGRKIDRRRKGTAEHLYLPGSHKGVWNADVFVSCDEIILTEAAIDALTFYVHGYKNVTFSFGVSGFTADHLQLMQEYKIKTVFIAYDNDPGGNNAALRLSEKLKKEGITCYRLRYPSSMDVNLYARKVTPADKSLAILFKDPLLMMDKTSSLAVTAKKPTTNEECNDDFPAVSDDSCKVDDVTEAAKEKNEPGATAESSLDEQPAPPDHDLKHKAAVKRKKNGIYMSIKDRDYRIRGLEKNKSYEVMKVSVRVACNGSYYIDHLDMIQDRQRRIFARNASDELEINKEIIKRDLSSLLLVLEEILEEDIVHTDETYLMTEGERRAALAYLKSPDLIERILSDFHTCGIVNEDTNLLIGYLSSLSRKFDDPLAIMFQSSPGSGKSTVMDAILGFVPEEDKRVYTYMTGQSLFYAGENDLKHKVLAIEEDEGAEKANYSLKTMQSEKRITITSTGTDPLTGRNKSFTTTVNGPVAIMSCTTKPFVEEELMLRFLGLGTDESRQQTIAVLERQRKNETIEGMLAKERARQIHHRHQNVQRLLQPVRVLNPYADRLTFPSTSLRTRRDQKKYLTLIRAIAFLFQYQRARKSIMLDGVRVEYIEVLPSDIKLAYDVCCDVMGRSLDELAPQTRNLLNMQVVMVREACERLSIKQSDNRYGQKDIREYTGWSAYQVKAHMSRLVELEYVYCHQGRNGRRYEYEMIYDGSGDDGKRFVLGISNIDVKREQLKG</sequence>
<proteinExistence type="predicted"/>
<organism evidence="3 4">
    <name type="scientific">candidate division CSSED10-310 bacterium</name>
    <dbReference type="NCBI Taxonomy" id="2855610"/>
    <lineage>
        <taxon>Bacteria</taxon>
        <taxon>Bacteria division CSSED10-310</taxon>
    </lineage>
</organism>
<keyword evidence="4" id="KW-1185">Reference proteome</keyword>
<dbReference type="Proteomes" id="UP001594351">
    <property type="component" value="Unassembled WGS sequence"/>
</dbReference>
<protein>
    <submittedName>
        <fullName evidence="3">Toprim domain-containing protein</fullName>
    </submittedName>
</protein>
<accession>A0ABV6YZL9</accession>
<feature type="region of interest" description="Disordered" evidence="1">
    <location>
        <begin position="262"/>
        <end position="290"/>
    </location>
</feature>
<dbReference type="InterPro" id="IPR006171">
    <property type="entry name" value="TOPRIM_dom"/>
</dbReference>
<dbReference type="InterPro" id="IPR037068">
    <property type="entry name" value="DNA_primase_core_N_sf"/>
</dbReference>
<dbReference type="InterPro" id="IPR013264">
    <property type="entry name" value="DNAG_N"/>
</dbReference>
<dbReference type="InterPro" id="IPR034151">
    <property type="entry name" value="TOPRIM_DnaG_bac"/>
</dbReference>
<dbReference type="SUPFAM" id="SSF56731">
    <property type="entry name" value="DNA primase core"/>
    <property type="match status" value="1"/>
</dbReference>
<evidence type="ECO:0000313" key="4">
    <source>
        <dbReference type="Proteomes" id="UP001594351"/>
    </source>
</evidence>
<dbReference type="Pfam" id="PF13155">
    <property type="entry name" value="Toprim_2"/>
    <property type="match status" value="1"/>
</dbReference>
<dbReference type="InterPro" id="IPR050219">
    <property type="entry name" value="DnaG_primase"/>
</dbReference>
<dbReference type="SMART" id="SM00493">
    <property type="entry name" value="TOPRIM"/>
    <property type="match status" value="1"/>
</dbReference>
<dbReference type="PANTHER" id="PTHR30313">
    <property type="entry name" value="DNA PRIMASE"/>
    <property type="match status" value="1"/>
</dbReference>
<feature type="domain" description="Toprim" evidence="2">
    <location>
        <begin position="115"/>
        <end position="198"/>
    </location>
</feature>
<gene>
    <name evidence="3" type="ORF">ACFL27_15775</name>
</gene>
<dbReference type="Gene3D" id="3.40.1360.10">
    <property type="match status" value="1"/>
</dbReference>
<evidence type="ECO:0000256" key="1">
    <source>
        <dbReference type="SAM" id="MobiDB-lite"/>
    </source>
</evidence>
<dbReference type="PROSITE" id="PS50880">
    <property type="entry name" value="TOPRIM"/>
    <property type="match status" value="1"/>
</dbReference>